<dbReference type="AlphaFoldDB" id="A0A7K0E3M0"/>
<proteinExistence type="predicted"/>
<dbReference type="Gene3D" id="1.10.1200.10">
    <property type="entry name" value="ACP-like"/>
    <property type="match status" value="1"/>
</dbReference>
<evidence type="ECO:0000313" key="3">
    <source>
        <dbReference type="Proteomes" id="UP000431401"/>
    </source>
</evidence>
<feature type="domain" description="Carrier" evidence="1">
    <location>
        <begin position="12"/>
        <end position="87"/>
    </location>
</feature>
<sequence length="91" mass="9589">MVAPEEPDGVDDKNSARLRSITAEVLEVDPADIDMGAHFYDDLGASSLEKAEILGRIEREFAVRLTDGSVENLDSLDDALVVVGTAGGAGE</sequence>
<dbReference type="EMBL" id="WEGI01000023">
    <property type="protein sequence ID" value="MQY31744.1"/>
    <property type="molecule type" value="Genomic_DNA"/>
</dbReference>
<gene>
    <name evidence="2" type="primary">acpP_5</name>
    <name evidence="2" type="ORF">NRB56_73540</name>
</gene>
<dbReference type="Pfam" id="PF00550">
    <property type="entry name" value="PP-binding"/>
    <property type="match status" value="1"/>
</dbReference>
<evidence type="ECO:0000259" key="1">
    <source>
        <dbReference type="PROSITE" id="PS50075"/>
    </source>
</evidence>
<dbReference type="SUPFAM" id="SSF47336">
    <property type="entry name" value="ACP-like"/>
    <property type="match status" value="1"/>
</dbReference>
<organism evidence="2 3">
    <name type="scientific">Nocardia aurantia</name>
    <dbReference type="NCBI Taxonomy" id="2585199"/>
    <lineage>
        <taxon>Bacteria</taxon>
        <taxon>Bacillati</taxon>
        <taxon>Actinomycetota</taxon>
        <taxon>Actinomycetes</taxon>
        <taxon>Mycobacteriales</taxon>
        <taxon>Nocardiaceae</taxon>
        <taxon>Nocardia</taxon>
    </lineage>
</organism>
<dbReference type="Proteomes" id="UP000431401">
    <property type="component" value="Unassembled WGS sequence"/>
</dbReference>
<name>A0A7K0E3M0_9NOCA</name>
<evidence type="ECO:0000313" key="2">
    <source>
        <dbReference type="EMBL" id="MQY31744.1"/>
    </source>
</evidence>
<reference evidence="2 3" key="1">
    <citation type="submission" date="2019-10" db="EMBL/GenBank/DDBJ databases">
        <title>Nocardia macrotermitis sp. nov. and Nocardia aurantia sp. nov., isolated from the gut of fungus growing-termite Macrotermes natalensis.</title>
        <authorList>
            <person name="Benndorf R."/>
            <person name="Schwitalla J."/>
            <person name="Martin K."/>
            <person name="De Beer W."/>
            <person name="Kaster A.-K."/>
            <person name="Vollmers J."/>
            <person name="Poulsen M."/>
            <person name="Beemelmanns C."/>
        </authorList>
    </citation>
    <scope>NUCLEOTIDE SEQUENCE [LARGE SCALE GENOMIC DNA]</scope>
    <source>
        <strain evidence="2 3">RB56</strain>
    </source>
</reference>
<dbReference type="InterPro" id="IPR009081">
    <property type="entry name" value="PP-bd_ACP"/>
</dbReference>
<accession>A0A7K0E3M0</accession>
<protein>
    <submittedName>
        <fullName evidence="2">Acyl carrier protein</fullName>
    </submittedName>
</protein>
<comment type="caution">
    <text evidence="2">The sequence shown here is derived from an EMBL/GenBank/DDBJ whole genome shotgun (WGS) entry which is preliminary data.</text>
</comment>
<dbReference type="PROSITE" id="PS50075">
    <property type="entry name" value="CARRIER"/>
    <property type="match status" value="1"/>
</dbReference>
<dbReference type="RefSeq" id="WP_227838641.1">
    <property type="nucleotide sequence ID" value="NZ_WEGI01000023.1"/>
</dbReference>
<dbReference type="InterPro" id="IPR036736">
    <property type="entry name" value="ACP-like_sf"/>
</dbReference>
<keyword evidence="3" id="KW-1185">Reference proteome</keyword>